<sequence length="147" mass="16647">MKPVTVTVLATLLVLFTCSCNSAKPLKQVRWHDYTFQLSVLDGGPLTSDSWEVTARHTGLFGVREKLLFDTYGGPDLTDIQLEGAFLVLLADNYDGKPKRIALDLRQLDAFLQSPVRYQRYSLMQSNASYIEPDFIKTGRMIERTAR</sequence>
<proteinExistence type="predicted"/>
<feature type="signal peptide" evidence="1">
    <location>
        <begin position="1"/>
        <end position="23"/>
    </location>
</feature>
<evidence type="ECO:0000256" key="1">
    <source>
        <dbReference type="SAM" id="SignalP"/>
    </source>
</evidence>
<reference evidence="2 3" key="1">
    <citation type="submission" date="2020-08" db="EMBL/GenBank/DDBJ databases">
        <title>Genomic Encyclopedia of Type Strains, Phase IV (KMG-IV): sequencing the most valuable type-strain genomes for metagenomic binning, comparative biology and taxonomic classification.</title>
        <authorList>
            <person name="Goeker M."/>
        </authorList>
    </citation>
    <scope>NUCLEOTIDE SEQUENCE [LARGE SCALE GENOMIC DNA]</scope>
    <source>
        <strain evidence="2 3">DSM 26718</strain>
    </source>
</reference>
<protein>
    <submittedName>
        <fullName evidence="2">Uncharacterized protein</fullName>
    </submittedName>
</protein>
<keyword evidence="1" id="KW-0732">Signal</keyword>
<gene>
    <name evidence="2" type="ORF">HNQ93_003492</name>
</gene>
<dbReference type="EMBL" id="JACHGG010000005">
    <property type="protein sequence ID" value="MBB6060618.1"/>
    <property type="molecule type" value="Genomic_DNA"/>
</dbReference>
<organism evidence="2 3">
    <name type="scientific">Hymenobacter luteus</name>
    <dbReference type="NCBI Taxonomy" id="1411122"/>
    <lineage>
        <taxon>Bacteria</taxon>
        <taxon>Pseudomonadati</taxon>
        <taxon>Bacteroidota</taxon>
        <taxon>Cytophagia</taxon>
        <taxon>Cytophagales</taxon>
        <taxon>Hymenobacteraceae</taxon>
        <taxon>Hymenobacter</taxon>
    </lineage>
</organism>
<dbReference type="RefSeq" id="WP_183404684.1">
    <property type="nucleotide sequence ID" value="NZ_JACHGG010000005.1"/>
</dbReference>
<name>A0A7W9T4K0_9BACT</name>
<comment type="caution">
    <text evidence="2">The sequence shown here is derived from an EMBL/GenBank/DDBJ whole genome shotgun (WGS) entry which is preliminary data.</text>
</comment>
<keyword evidence="3" id="KW-1185">Reference proteome</keyword>
<dbReference type="PROSITE" id="PS51257">
    <property type="entry name" value="PROKAR_LIPOPROTEIN"/>
    <property type="match status" value="1"/>
</dbReference>
<dbReference type="Proteomes" id="UP000532746">
    <property type="component" value="Unassembled WGS sequence"/>
</dbReference>
<evidence type="ECO:0000313" key="2">
    <source>
        <dbReference type="EMBL" id="MBB6060618.1"/>
    </source>
</evidence>
<evidence type="ECO:0000313" key="3">
    <source>
        <dbReference type="Proteomes" id="UP000532746"/>
    </source>
</evidence>
<accession>A0A7W9T4K0</accession>
<feature type="chain" id="PRO_5030518630" evidence="1">
    <location>
        <begin position="24"/>
        <end position="147"/>
    </location>
</feature>
<dbReference type="AlphaFoldDB" id="A0A7W9T4K0"/>